<dbReference type="eggNOG" id="COG0457">
    <property type="taxonomic scope" value="Bacteria"/>
</dbReference>
<dbReference type="HOGENOM" id="CLU_079829_2_0_5"/>
<dbReference type="PANTHER" id="PTHR44858:SF1">
    <property type="entry name" value="UDP-N-ACETYLGLUCOSAMINE--PEPTIDE N-ACETYLGLUCOSAMINYLTRANSFERASE SPINDLY-RELATED"/>
    <property type="match status" value="1"/>
</dbReference>
<dbReference type="OrthoDB" id="9815010at2"/>
<keyword evidence="5" id="KW-1185">Reference proteome</keyword>
<dbReference type="RefSeq" id="WP_013961954.1">
    <property type="nucleotide sequence ID" value="NC_015730.1"/>
</dbReference>
<feature type="signal peptide" evidence="3">
    <location>
        <begin position="1"/>
        <end position="17"/>
    </location>
</feature>
<gene>
    <name evidence="4" type="ordered locus">RLO149_c020470</name>
</gene>
<dbReference type="SUPFAM" id="SSF48452">
    <property type="entry name" value="TPR-like"/>
    <property type="match status" value="1"/>
</dbReference>
<keyword evidence="1" id="KW-0677">Repeat</keyword>
<keyword evidence="3" id="KW-0732">Signal</keyword>
<keyword evidence="2" id="KW-0802">TPR repeat</keyword>
<proteinExistence type="predicted"/>
<evidence type="ECO:0000313" key="5">
    <source>
        <dbReference type="Proteomes" id="UP000001353"/>
    </source>
</evidence>
<dbReference type="EMBL" id="CP002623">
    <property type="protein sequence ID" value="AEI94027.1"/>
    <property type="molecule type" value="Genomic_DNA"/>
</dbReference>
<dbReference type="Pfam" id="PF14559">
    <property type="entry name" value="TPR_19"/>
    <property type="match status" value="1"/>
</dbReference>
<dbReference type="STRING" id="391595.RLO149_c020470"/>
<evidence type="ECO:0000313" key="4">
    <source>
        <dbReference type="EMBL" id="AEI94027.1"/>
    </source>
</evidence>
<feature type="chain" id="PRO_5003367412" evidence="3">
    <location>
        <begin position="18"/>
        <end position="184"/>
    </location>
</feature>
<reference evidence="4 5" key="1">
    <citation type="journal article" date="2011" name="BMC Genomics">
        <title>Comparative genome analysis and genome-guided physiological analysis of Roseobacter litoralis.</title>
        <authorList>
            <person name="Kalhoefer D."/>
            <person name="Thole S."/>
            <person name="Voget S."/>
            <person name="Lehmann R."/>
            <person name="Liesegang H."/>
            <person name="Wollher A."/>
            <person name="Daniel R."/>
            <person name="Simon M."/>
            <person name="Brinkhoff T."/>
        </authorList>
    </citation>
    <scope>NUCLEOTIDE SEQUENCE [LARGE SCALE GENOMIC DNA]</scope>
    <source>
        <strain evidence="5">ATCC 49566 / DSM 6996 / JCM 21268 / NBRC 15278 / OCh 149</strain>
    </source>
</reference>
<dbReference type="SMART" id="SM00028">
    <property type="entry name" value="TPR"/>
    <property type="match status" value="2"/>
</dbReference>
<dbReference type="Gene3D" id="1.25.40.10">
    <property type="entry name" value="Tetratricopeptide repeat domain"/>
    <property type="match status" value="1"/>
</dbReference>
<evidence type="ECO:0000256" key="3">
    <source>
        <dbReference type="SAM" id="SignalP"/>
    </source>
</evidence>
<dbReference type="InterPro" id="IPR011990">
    <property type="entry name" value="TPR-like_helical_dom_sf"/>
</dbReference>
<dbReference type="KEGG" id="rli:RLO149_c020470"/>
<organism evidence="4 5">
    <name type="scientific">Roseobacter litoralis (strain ATCC 49566 / DSM 6996 / JCM 21268 / NBRC 15278 / OCh 149)</name>
    <dbReference type="NCBI Taxonomy" id="391595"/>
    <lineage>
        <taxon>Bacteria</taxon>
        <taxon>Pseudomonadati</taxon>
        <taxon>Pseudomonadota</taxon>
        <taxon>Alphaproteobacteria</taxon>
        <taxon>Rhodobacterales</taxon>
        <taxon>Roseobacteraceae</taxon>
        <taxon>Roseobacter</taxon>
    </lineage>
</organism>
<evidence type="ECO:0000256" key="1">
    <source>
        <dbReference type="ARBA" id="ARBA00022737"/>
    </source>
</evidence>
<dbReference type="Proteomes" id="UP000001353">
    <property type="component" value="Chromosome"/>
</dbReference>
<dbReference type="InterPro" id="IPR050498">
    <property type="entry name" value="Ycf3"/>
</dbReference>
<evidence type="ECO:0000256" key="2">
    <source>
        <dbReference type="ARBA" id="ARBA00022803"/>
    </source>
</evidence>
<sequence length="184" mass="20524">MRLKIIAFCLFTVPAYAQCPPSADITARLDQLVSEARAAQTEMAGREVSDKMWQLWLVAPDEPAQELLDTGMRARTSYDYLAATDAFSKLIDYCPDYAEGYNQRAFIQFLRQDYEAALVDLDAALARSSKHVGAQSGRALTLMNLGRIDEARVQLREALENNPWLSERALLNKGAPLAPRGQDI</sequence>
<protein>
    <submittedName>
        <fullName evidence="4">Uncharacterized protein</fullName>
    </submittedName>
</protein>
<dbReference type="AlphaFoldDB" id="F7ZL16"/>
<accession>F7ZL16</accession>
<name>F7ZL16_ROSLO</name>
<dbReference type="PANTHER" id="PTHR44858">
    <property type="entry name" value="TETRATRICOPEPTIDE REPEAT PROTEIN 6"/>
    <property type="match status" value="1"/>
</dbReference>
<dbReference type="InterPro" id="IPR019734">
    <property type="entry name" value="TPR_rpt"/>
</dbReference>